<evidence type="ECO:0000256" key="5">
    <source>
        <dbReference type="ARBA" id="ARBA00022679"/>
    </source>
</evidence>
<dbReference type="PANTHER" id="PTHR42880:SF1">
    <property type="entry name" value="ISOPROPYLMALATE_HOMOCITRATE_CITRAMALATE SYNTHASE FAMILY PROTEIN"/>
    <property type="match status" value="1"/>
</dbReference>
<evidence type="ECO:0000313" key="11">
    <source>
        <dbReference type="Proteomes" id="UP000183174"/>
    </source>
</evidence>
<evidence type="ECO:0000256" key="2">
    <source>
        <dbReference type="ARBA" id="ARBA00006154"/>
    </source>
</evidence>
<evidence type="ECO:0000256" key="1">
    <source>
        <dbReference type="ARBA" id="ARBA00003050"/>
    </source>
</evidence>
<accession>A0A1C3XK13</accession>
<dbReference type="PROSITE" id="PS00815">
    <property type="entry name" value="AIPM_HOMOCIT_SYNTH_1"/>
    <property type="match status" value="1"/>
</dbReference>
<protein>
    <recommendedName>
        <fullName evidence="4 8">Homocitrate synthase</fullName>
        <ecNumber evidence="3 8">2.3.3.14</ecNumber>
    </recommendedName>
</protein>
<dbReference type="GO" id="GO:0019752">
    <property type="term" value="P:carboxylic acid metabolic process"/>
    <property type="evidence" value="ECO:0007669"/>
    <property type="project" value="UniProtKB-UniRule"/>
</dbReference>
<dbReference type="EC" id="2.3.3.14" evidence="3 8"/>
<keyword evidence="5 7" id="KW-0808">Transferase</keyword>
<evidence type="ECO:0000256" key="4">
    <source>
        <dbReference type="ARBA" id="ARBA00020735"/>
    </source>
</evidence>
<evidence type="ECO:0000256" key="6">
    <source>
        <dbReference type="ARBA" id="ARBA00048019"/>
    </source>
</evidence>
<sequence length="485" mass="51925">MRSSRVIAASTAAKSSWSDQVRARPTVLNDTTLRDGEQAPGVAFTTEEKLGIAQALARAGVTEIEAGTPAMGNEEIAAIRAIVEADPPLTTIGWCRMRESDVDAAIEAKVSMINMSIPTSDVQIAAKLGGHRDMALERVKRVVGYACERGLEIAVGGEDSSRADIDFLIRLMATAKAAGARLFRIADTLSMLDPDATYALVGNLRATTDLELEFHGHDDLGLATANTLSAIRAGASHASVTVIGLGERAGNAPLEEIAVALKQLYGRETGIILPELENVATVVAAAAARAIPMNKAIVGQHVFTHESGIHVAGLLKDQCTYQSLDPALLGRCNRFVFGKHSGLAAITALLDELQLVASDDQARQILSQVRKYAIEHKLPVERETVAAILARRVRMLGNLPRVKSRVQQRLRRLFANRRAARTVSDVADGASGVQLSHVRSPCAISPPDLTSRSAIQAVISYPTTRRPRTANRHLLARLICSPTTS</sequence>
<dbReference type="EMBL" id="FMAE01000036">
    <property type="protein sequence ID" value="SCB52608.1"/>
    <property type="molecule type" value="Genomic_DNA"/>
</dbReference>
<evidence type="ECO:0000256" key="8">
    <source>
        <dbReference type="RuleBase" id="RU367143"/>
    </source>
</evidence>
<keyword evidence="8" id="KW-0535">Nitrogen fixation</keyword>
<dbReference type="InterPro" id="IPR054691">
    <property type="entry name" value="LeuA/HCS_post-cat"/>
</dbReference>
<evidence type="ECO:0000313" key="10">
    <source>
        <dbReference type="EMBL" id="SCB52608.1"/>
    </source>
</evidence>
<dbReference type="GO" id="GO:0004410">
    <property type="term" value="F:homocitrate synthase activity"/>
    <property type="evidence" value="ECO:0007669"/>
    <property type="project" value="UniProtKB-UniRule"/>
</dbReference>
<dbReference type="Pfam" id="PF00682">
    <property type="entry name" value="HMGL-like"/>
    <property type="match status" value="1"/>
</dbReference>
<dbReference type="PANTHER" id="PTHR42880">
    <property type="entry name" value="HOMOCITRATE SYNTHASE"/>
    <property type="match status" value="1"/>
</dbReference>
<organism evidence="10 11">
    <name type="scientific">Bradyrhizobium yuanmingense</name>
    <dbReference type="NCBI Taxonomy" id="108015"/>
    <lineage>
        <taxon>Bacteria</taxon>
        <taxon>Pseudomonadati</taxon>
        <taxon>Pseudomonadota</taxon>
        <taxon>Alphaproteobacteria</taxon>
        <taxon>Hyphomicrobiales</taxon>
        <taxon>Nitrobacteraceae</taxon>
        <taxon>Bradyrhizobium</taxon>
    </lineage>
</organism>
<dbReference type="SUPFAM" id="SSF51569">
    <property type="entry name" value="Aldolase"/>
    <property type="match status" value="1"/>
</dbReference>
<evidence type="ECO:0000259" key="9">
    <source>
        <dbReference type="PROSITE" id="PS50991"/>
    </source>
</evidence>
<dbReference type="Proteomes" id="UP000183174">
    <property type="component" value="Unassembled WGS sequence"/>
</dbReference>
<dbReference type="Gene3D" id="1.10.238.260">
    <property type="match status" value="1"/>
</dbReference>
<evidence type="ECO:0000256" key="7">
    <source>
        <dbReference type="RuleBase" id="RU003523"/>
    </source>
</evidence>
<dbReference type="PROSITE" id="PS00816">
    <property type="entry name" value="AIPM_HOMOCIT_SYNTH_2"/>
    <property type="match status" value="1"/>
</dbReference>
<comment type="similarity">
    <text evidence="2 7">Belongs to the alpha-IPM synthase/homocitrate synthase family.</text>
</comment>
<dbReference type="Pfam" id="PF22617">
    <property type="entry name" value="HCS_D2"/>
    <property type="match status" value="1"/>
</dbReference>
<dbReference type="Gene3D" id="3.20.20.70">
    <property type="entry name" value="Aldolase class I"/>
    <property type="match status" value="1"/>
</dbReference>
<reference evidence="10 11" key="1">
    <citation type="submission" date="2016-08" db="EMBL/GenBank/DDBJ databases">
        <authorList>
            <person name="Seilhamer J.J."/>
        </authorList>
    </citation>
    <scope>NUCLEOTIDE SEQUENCE [LARGE SCALE GENOMIC DNA]</scope>
    <source>
        <strain evidence="10 11">CCBAU 10071</strain>
    </source>
</reference>
<dbReference type="InterPro" id="IPR013477">
    <property type="entry name" value="NifV/FrbC"/>
</dbReference>
<dbReference type="NCBIfam" id="TIGR02660">
    <property type="entry name" value="nifV_homocitr"/>
    <property type="match status" value="1"/>
</dbReference>
<evidence type="ECO:0000256" key="3">
    <source>
        <dbReference type="ARBA" id="ARBA00012974"/>
    </source>
</evidence>
<dbReference type="PROSITE" id="PS50991">
    <property type="entry name" value="PYR_CT"/>
    <property type="match status" value="1"/>
</dbReference>
<comment type="function">
    <text evidence="1 8">This protein is a Fe-Mo-cofactor biosynthetic component.</text>
</comment>
<comment type="catalytic activity">
    <reaction evidence="6 8">
        <text>acetyl-CoA + 2-oxoglutarate + H2O = (2R)-homocitrate + CoA + H(+)</text>
        <dbReference type="Rhea" id="RHEA:12929"/>
        <dbReference type="ChEBI" id="CHEBI:15377"/>
        <dbReference type="ChEBI" id="CHEBI:15378"/>
        <dbReference type="ChEBI" id="CHEBI:16810"/>
        <dbReference type="ChEBI" id="CHEBI:57287"/>
        <dbReference type="ChEBI" id="CHEBI:57288"/>
        <dbReference type="ChEBI" id="CHEBI:58884"/>
        <dbReference type="EC" id="2.3.3.14"/>
    </reaction>
</comment>
<proteinExistence type="inferred from homology"/>
<dbReference type="AlphaFoldDB" id="A0A1C3XK13"/>
<dbReference type="CDD" id="cd07939">
    <property type="entry name" value="DRE_TIM_NifV"/>
    <property type="match status" value="1"/>
</dbReference>
<dbReference type="InterPro" id="IPR002034">
    <property type="entry name" value="AIPM/Hcit_synth_CS"/>
</dbReference>
<feature type="domain" description="Pyruvate carboxyltransferase" evidence="9">
    <location>
        <begin position="26"/>
        <end position="277"/>
    </location>
</feature>
<name>A0A1C3XK13_9BRAD</name>
<dbReference type="InterPro" id="IPR013785">
    <property type="entry name" value="Aldolase_TIM"/>
</dbReference>
<dbReference type="InterPro" id="IPR000891">
    <property type="entry name" value="PYR_CT"/>
</dbReference>
<gene>
    <name evidence="10" type="ORF">GA0061099_10366</name>
</gene>
<dbReference type="GO" id="GO:0009399">
    <property type="term" value="P:nitrogen fixation"/>
    <property type="evidence" value="ECO:0007669"/>
    <property type="project" value="UniProtKB-UniRule"/>
</dbReference>